<evidence type="ECO:0000256" key="3">
    <source>
        <dbReference type="ARBA" id="ARBA00022723"/>
    </source>
</evidence>
<feature type="binding site" evidence="9">
    <location>
        <position position="216"/>
    </location>
    <ligand>
        <name>Mn(2+)</name>
        <dbReference type="ChEBI" id="CHEBI:29035"/>
    </ligand>
</feature>
<feature type="binding site" evidence="9">
    <location>
        <position position="171"/>
    </location>
    <ligand>
        <name>1-deoxy-D-xylulose 5-phosphate</name>
        <dbReference type="ChEBI" id="CHEBI:57792"/>
    </ligand>
</feature>
<feature type="domain" description="1-deoxy-D-xylulose 5-phosphate reductoisomerase N-terminal" evidence="10">
    <location>
        <begin position="4"/>
        <end position="127"/>
    </location>
</feature>
<dbReference type="SUPFAM" id="SSF69055">
    <property type="entry name" value="1-deoxy-D-xylulose-5-phosphate reductoisomerase, C-terminal domain"/>
    <property type="match status" value="1"/>
</dbReference>
<evidence type="ECO:0000256" key="5">
    <source>
        <dbReference type="ARBA" id="ARBA00023002"/>
    </source>
</evidence>
<comment type="function">
    <text evidence="9">Catalyzes the NADPH-dependent rearrangement and reduction of 1-deoxy-D-xylulose-5-phosphate (DXP) to 2-C-methyl-D-erythritol 4-phosphate (MEP).</text>
</comment>
<dbReference type="SUPFAM" id="SSF51735">
    <property type="entry name" value="NAD(P)-binding Rossmann-fold domains"/>
    <property type="match status" value="1"/>
</dbReference>
<sequence length="382" mass="42297">MKKVTILGSTGSIGTQALDVIRKNSSKLQVAGLTCRSRVEVLEKQIEEFSPAAVSVGSEEDGNRLRKKYPELEVFWGEQGLTRIAAADCDIVLNSLMGISGLRPTYEAINHGHTIALANKETLVAGGELITDLAREKDVSIIPVDSEHSAIFQCLQASGGSGIKRILLTASGGPFKDYSIEDLENVTLEQALNHPKWSMGSKITVDSATMMNKGLEVIEARWLFDVAPDQIQIHVHPESIVHSMVEFQDTSIIAQMGLPDMRLPISYAFGYPERMPFGGDSLDFFTMASTLHFQKPRRDVFRCIDLAYDALKMGKGATCYLNGANEELVKHFLNRKIRFLDIQNTLERLMNSYNPVDLHTVDELLALDRKARSDVNNSLGLQ</sequence>
<feature type="binding site" evidence="9">
    <location>
        <position position="146"/>
    </location>
    <ligand>
        <name>1-deoxy-D-xylulose 5-phosphate</name>
        <dbReference type="ChEBI" id="CHEBI:57792"/>
    </ligand>
</feature>
<proteinExistence type="inferred from homology"/>
<comment type="pathway">
    <text evidence="1 9">Isoprenoid biosynthesis; isopentenyl diphosphate biosynthesis via DXP pathway; isopentenyl diphosphate from 1-deoxy-D-xylulose 5-phosphate: step 1/6.</text>
</comment>
<feature type="domain" description="DXP reductoisomerase C-terminal" evidence="12">
    <location>
        <begin position="256"/>
        <end position="373"/>
    </location>
</feature>
<feature type="binding site" evidence="9">
    <location>
        <position position="11"/>
    </location>
    <ligand>
        <name>NADPH</name>
        <dbReference type="ChEBI" id="CHEBI:57783"/>
    </ligand>
</feature>
<dbReference type="InterPro" id="IPR013644">
    <property type="entry name" value="DXP_reductoisomerase_C"/>
</dbReference>
<feature type="binding site" evidence="9">
    <location>
        <position position="13"/>
    </location>
    <ligand>
        <name>NADPH</name>
        <dbReference type="ChEBI" id="CHEBI:57783"/>
    </ligand>
</feature>
<feature type="binding site" evidence="9">
    <location>
        <position position="216"/>
    </location>
    <ligand>
        <name>1-deoxy-D-xylulose 5-phosphate</name>
        <dbReference type="ChEBI" id="CHEBI:57792"/>
    </ligand>
</feature>
<dbReference type="InterPro" id="IPR026877">
    <property type="entry name" value="DXPR_C"/>
</dbReference>
<comment type="similarity">
    <text evidence="2 9">Belongs to the DXR family.</text>
</comment>
<dbReference type="GO" id="GO:0016853">
    <property type="term" value="F:isomerase activity"/>
    <property type="evidence" value="ECO:0007669"/>
    <property type="project" value="UniProtKB-KW"/>
</dbReference>
<feature type="binding site" evidence="9">
    <location>
        <position position="213"/>
    </location>
    <ligand>
        <name>1-deoxy-D-xylulose 5-phosphate</name>
        <dbReference type="ChEBI" id="CHEBI:57792"/>
    </ligand>
</feature>
<feature type="binding site" evidence="9">
    <location>
        <position position="147"/>
    </location>
    <ligand>
        <name>1-deoxy-D-xylulose 5-phosphate</name>
        <dbReference type="ChEBI" id="CHEBI:57792"/>
    </ligand>
</feature>
<dbReference type="Pfam" id="PF13288">
    <property type="entry name" value="DXPR_C"/>
    <property type="match status" value="1"/>
</dbReference>
<dbReference type="Gene3D" id="1.10.1740.10">
    <property type="match status" value="1"/>
</dbReference>
<evidence type="ECO:0000256" key="9">
    <source>
        <dbReference type="HAMAP-Rule" id="MF_00183"/>
    </source>
</evidence>
<feature type="binding site" evidence="9">
    <location>
        <position position="121"/>
    </location>
    <ligand>
        <name>NADPH</name>
        <dbReference type="ChEBI" id="CHEBI:57783"/>
    </ligand>
</feature>
<evidence type="ECO:0000256" key="4">
    <source>
        <dbReference type="ARBA" id="ARBA00022857"/>
    </source>
</evidence>
<evidence type="ECO:0000256" key="2">
    <source>
        <dbReference type="ARBA" id="ARBA00006825"/>
    </source>
</evidence>
<dbReference type="AlphaFoldDB" id="A0A6A8MAE8"/>
<keyword evidence="5 9" id="KW-0560">Oxidoreductase</keyword>
<feature type="binding site" evidence="9">
    <location>
        <position position="119"/>
    </location>
    <ligand>
        <name>NADPH</name>
        <dbReference type="ChEBI" id="CHEBI:57783"/>
    </ligand>
</feature>
<dbReference type="PANTHER" id="PTHR30525:SF0">
    <property type="entry name" value="1-DEOXY-D-XYLULOSE 5-PHOSPHATE REDUCTOISOMERASE, CHLOROPLASTIC"/>
    <property type="match status" value="1"/>
</dbReference>
<dbReference type="EC" id="1.1.1.267" evidence="9"/>
<gene>
    <name evidence="9" type="primary">dxr</name>
    <name evidence="13" type="ORF">FYJ66_01455</name>
</gene>
<dbReference type="InterPro" id="IPR036169">
    <property type="entry name" value="DXPR_C_sf"/>
</dbReference>
<reference evidence="13" key="1">
    <citation type="submission" date="2019-09" db="EMBL/GenBank/DDBJ databases">
        <title>In-depth cultivation of the pig gut microbiome towards novel bacterial diversity and tailored functional studies.</title>
        <authorList>
            <person name="Wylensek D."/>
            <person name="Hitch T.C.A."/>
            <person name="Clavel T."/>
        </authorList>
    </citation>
    <scope>NUCLEOTIDE SEQUENCE</scope>
    <source>
        <strain evidence="13">RF-744-FAT-WT-3</strain>
    </source>
</reference>
<feature type="binding site" evidence="9">
    <location>
        <position position="212"/>
    </location>
    <ligand>
        <name>1-deoxy-D-xylulose 5-phosphate</name>
        <dbReference type="ChEBI" id="CHEBI:57792"/>
    </ligand>
</feature>
<keyword evidence="6 9" id="KW-0464">Manganese</keyword>
<protein>
    <recommendedName>
        <fullName evidence="9">1-deoxy-D-xylulose 5-phosphate reductoisomerase</fullName>
        <shortName evidence="9">DXP reductoisomerase</shortName>
        <ecNumber evidence="9">1.1.1.267</ecNumber>
    </recommendedName>
    <alternativeName>
        <fullName evidence="9">1-deoxyxylulose-5-phosphate reductoisomerase</fullName>
    </alternativeName>
    <alternativeName>
        <fullName evidence="9">2-C-methyl-D-erythritol 4-phosphate synthase</fullName>
    </alternativeName>
</protein>
<keyword evidence="3 9" id="KW-0479">Metal-binding</keyword>
<accession>A0A6A8MAE8</accession>
<evidence type="ECO:0000256" key="8">
    <source>
        <dbReference type="ARBA" id="ARBA00048543"/>
    </source>
</evidence>
<evidence type="ECO:0000259" key="10">
    <source>
        <dbReference type="Pfam" id="PF02670"/>
    </source>
</evidence>
<dbReference type="EMBL" id="VUNB01000001">
    <property type="protein sequence ID" value="MST68276.1"/>
    <property type="molecule type" value="Genomic_DNA"/>
</dbReference>
<feature type="binding site" evidence="9">
    <location>
        <position position="120"/>
    </location>
    <ligand>
        <name>1-deoxy-D-xylulose 5-phosphate</name>
        <dbReference type="ChEBI" id="CHEBI:57792"/>
    </ligand>
</feature>
<dbReference type="InterPro" id="IPR003821">
    <property type="entry name" value="DXP_reductoisomerase"/>
</dbReference>
<evidence type="ECO:0000256" key="1">
    <source>
        <dbReference type="ARBA" id="ARBA00005094"/>
    </source>
</evidence>
<dbReference type="Pfam" id="PF02670">
    <property type="entry name" value="DXP_reductoisom"/>
    <property type="match status" value="1"/>
</dbReference>
<keyword evidence="7 9" id="KW-0414">Isoprene biosynthesis</keyword>
<evidence type="ECO:0000313" key="13">
    <source>
        <dbReference type="EMBL" id="MST68276.1"/>
    </source>
</evidence>
<dbReference type="UniPathway" id="UPA00056">
    <property type="reaction ID" value="UER00092"/>
</dbReference>
<evidence type="ECO:0000259" key="11">
    <source>
        <dbReference type="Pfam" id="PF08436"/>
    </source>
</evidence>
<dbReference type="Pfam" id="PF08436">
    <property type="entry name" value="DXP_redisom_C"/>
    <property type="match status" value="1"/>
</dbReference>
<feature type="domain" description="1-deoxy-D-xylulose 5-phosphate reductoisomerase C-terminal" evidence="11">
    <location>
        <begin position="141"/>
        <end position="224"/>
    </location>
</feature>
<dbReference type="GO" id="GO:0070402">
    <property type="term" value="F:NADPH binding"/>
    <property type="evidence" value="ECO:0007669"/>
    <property type="project" value="InterPro"/>
</dbReference>
<feature type="binding site" evidence="9">
    <location>
        <position position="147"/>
    </location>
    <ligand>
        <name>Mn(2+)</name>
        <dbReference type="ChEBI" id="CHEBI:29035"/>
    </ligand>
</feature>
<dbReference type="SUPFAM" id="SSF55347">
    <property type="entry name" value="Glyceraldehyde-3-phosphate dehydrogenase-like, C-terminal domain"/>
    <property type="match status" value="1"/>
</dbReference>
<comment type="caution">
    <text evidence="13">The sequence shown here is derived from an EMBL/GenBank/DDBJ whole genome shotgun (WGS) entry which is preliminary data.</text>
</comment>
<feature type="binding site" evidence="9">
    <location>
        <position position="194"/>
    </location>
    <ligand>
        <name>1-deoxy-D-xylulose 5-phosphate</name>
        <dbReference type="ChEBI" id="CHEBI:57792"/>
    </ligand>
</feature>
<feature type="binding site" evidence="9">
    <location>
        <position position="12"/>
    </location>
    <ligand>
        <name>NADPH</name>
        <dbReference type="ChEBI" id="CHEBI:57783"/>
    </ligand>
</feature>
<dbReference type="NCBIfam" id="NF009114">
    <property type="entry name" value="PRK12464.1"/>
    <property type="match status" value="1"/>
</dbReference>
<dbReference type="InterPro" id="IPR036291">
    <property type="entry name" value="NAD(P)-bd_dom_sf"/>
</dbReference>
<dbReference type="Gene3D" id="3.40.50.720">
    <property type="entry name" value="NAD(P)-binding Rossmann-like Domain"/>
    <property type="match status" value="1"/>
</dbReference>
<feature type="binding site" evidence="9">
    <location>
        <position position="207"/>
    </location>
    <ligand>
        <name>1-deoxy-D-xylulose 5-phosphate</name>
        <dbReference type="ChEBI" id="CHEBI:57792"/>
    </ligand>
</feature>
<feature type="binding site" evidence="9">
    <location>
        <position position="200"/>
    </location>
    <ligand>
        <name>NADPH</name>
        <dbReference type="ChEBI" id="CHEBI:57783"/>
    </ligand>
</feature>
<keyword evidence="9" id="KW-0460">Magnesium</keyword>
<dbReference type="NCBIfam" id="TIGR00243">
    <property type="entry name" value="Dxr"/>
    <property type="match status" value="1"/>
</dbReference>
<feature type="binding site" evidence="9">
    <location>
        <position position="10"/>
    </location>
    <ligand>
        <name>NADPH</name>
        <dbReference type="ChEBI" id="CHEBI:57783"/>
    </ligand>
</feature>
<dbReference type="FunFam" id="3.40.50.720:FF:000045">
    <property type="entry name" value="1-deoxy-D-xylulose 5-phosphate reductoisomerase"/>
    <property type="match status" value="1"/>
</dbReference>
<feature type="binding site" evidence="9">
    <location>
        <position position="145"/>
    </location>
    <ligand>
        <name>Mn(2+)</name>
        <dbReference type="ChEBI" id="CHEBI:29035"/>
    </ligand>
</feature>
<evidence type="ECO:0000259" key="12">
    <source>
        <dbReference type="Pfam" id="PF13288"/>
    </source>
</evidence>
<evidence type="ECO:0000256" key="6">
    <source>
        <dbReference type="ARBA" id="ARBA00023211"/>
    </source>
</evidence>
<comment type="catalytic activity">
    <reaction evidence="8">
        <text>2-C-methyl-D-erythritol 4-phosphate + NADP(+) = 1-deoxy-D-xylulose 5-phosphate + NADPH + H(+)</text>
        <dbReference type="Rhea" id="RHEA:13717"/>
        <dbReference type="ChEBI" id="CHEBI:15378"/>
        <dbReference type="ChEBI" id="CHEBI:57783"/>
        <dbReference type="ChEBI" id="CHEBI:57792"/>
        <dbReference type="ChEBI" id="CHEBI:58262"/>
        <dbReference type="ChEBI" id="CHEBI:58349"/>
        <dbReference type="EC" id="1.1.1.267"/>
    </reaction>
    <physiologicalReaction direction="right-to-left" evidence="8">
        <dbReference type="Rhea" id="RHEA:13719"/>
    </physiologicalReaction>
</comment>
<dbReference type="RefSeq" id="WP_154571744.1">
    <property type="nucleotide sequence ID" value="NZ_VUNB01000001.1"/>
</dbReference>
<dbReference type="GO" id="GO:0051484">
    <property type="term" value="P:isopentenyl diphosphate biosynthetic process, methylerythritol 4-phosphate pathway involved in terpenoid biosynthetic process"/>
    <property type="evidence" value="ECO:0007669"/>
    <property type="project" value="TreeGrafter"/>
</dbReference>
<dbReference type="GO" id="GO:0030145">
    <property type="term" value="F:manganese ion binding"/>
    <property type="evidence" value="ECO:0007669"/>
    <property type="project" value="TreeGrafter"/>
</dbReference>
<comment type="cofactor">
    <cofactor evidence="9">
        <name>Mg(2+)</name>
        <dbReference type="ChEBI" id="CHEBI:18420"/>
    </cofactor>
    <cofactor evidence="9">
        <name>Mn(2+)</name>
        <dbReference type="ChEBI" id="CHEBI:29035"/>
    </cofactor>
</comment>
<comment type="caution">
    <text evidence="9">Lacks conserved residue(s) required for the propagation of feature annotation.</text>
</comment>
<dbReference type="HAMAP" id="MF_00183">
    <property type="entry name" value="DXP_reductoisom"/>
    <property type="match status" value="1"/>
</dbReference>
<evidence type="ECO:0000256" key="7">
    <source>
        <dbReference type="ARBA" id="ARBA00023229"/>
    </source>
</evidence>
<organism evidence="13">
    <name type="scientific">Baileyella intestinalis</name>
    <dbReference type="NCBI Taxonomy" id="2606709"/>
    <lineage>
        <taxon>Bacteria</taxon>
        <taxon>Bacillati</taxon>
        <taxon>Bacillota</taxon>
        <taxon>Clostridia</taxon>
        <taxon>Peptostreptococcales</taxon>
        <taxon>Anaerovoracaceae</taxon>
        <taxon>Baileyella</taxon>
    </lineage>
</organism>
<dbReference type="PIRSF" id="PIRSF006205">
    <property type="entry name" value="Dxp_reductismrs"/>
    <property type="match status" value="1"/>
</dbReference>
<dbReference type="GO" id="GO:0030604">
    <property type="term" value="F:1-deoxy-D-xylulose-5-phosphate reductoisomerase activity"/>
    <property type="evidence" value="ECO:0007669"/>
    <property type="project" value="UniProtKB-UniRule"/>
</dbReference>
<dbReference type="PANTHER" id="PTHR30525">
    <property type="entry name" value="1-DEOXY-D-XYLULOSE 5-PHOSPHATE REDUCTOISOMERASE"/>
    <property type="match status" value="1"/>
</dbReference>
<dbReference type="InterPro" id="IPR013512">
    <property type="entry name" value="DXP_reductoisomerase_N"/>
</dbReference>
<keyword evidence="13" id="KW-0413">Isomerase</keyword>
<name>A0A6A8MAE8_9FIRM</name>
<keyword evidence="4 9" id="KW-0521">NADP</keyword>